<dbReference type="GO" id="GO:0005634">
    <property type="term" value="C:nucleus"/>
    <property type="evidence" value="ECO:0007669"/>
    <property type="project" value="UniProtKB-SubCell"/>
</dbReference>
<evidence type="ECO:0000259" key="6">
    <source>
        <dbReference type="PROSITE" id="PS50066"/>
    </source>
</evidence>
<dbReference type="AlphaFoldDB" id="A0ABC9DGX0"/>
<evidence type="ECO:0000256" key="1">
    <source>
        <dbReference type="ARBA" id="ARBA00004123"/>
    </source>
</evidence>
<organism evidence="7 8">
    <name type="scientific">Urochloa decumbens</name>
    <dbReference type="NCBI Taxonomy" id="240449"/>
    <lineage>
        <taxon>Eukaryota</taxon>
        <taxon>Viridiplantae</taxon>
        <taxon>Streptophyta</taxon>
        <taxon>Embryophyta</taxon>
        <taxon>Tracheophyta</taxon>
        <taxon>Spermatophyta</taxon>
        <taxon>Magnoliopsida</taxon>
        <taxon>Liliopsida</taxon>
        <taxon>Poales</taxon>
        <taxon>Poaceae</taxon>
        <taxon>PACMAD clade</taxon>
        <taxon>Panicoideae</taxon>
        <taxon>Panicodae</taxon>
        <taxon>Paniceae</taxon>
        <taxon>Melinidinae</taxon>
        <taxon>Urochloa</taxon>
    </lineage>
</organism>
<reference evidence="7" key="1">
    <citation type="submission" date="2024-10" db="EMBL/GenBank/DDBJ databases">
        <authorList>
            <person name="Ryan C."/>
        </authorList>
    </citation>
    <scope>NUCLEOTIDE SEQUENCE [LARGE SCALE GENOMIC DNA]</scope>
</reference>
<protein>
    <recommendedName>
        <fullName evidence="6">MADS-box domain-containing protein</fullName>
    </recommendedName>
</protein>
<keyword evidence="4" id="KW-0804">Transcription</keyword>
<dbReference type="GO" id="GO:0003677">
    <property type="term" value="F:DNA binding"/>
    <property type="evidence" value="ECO:0007669"/>
    <property type="project" value="UniProtKB-KW"/>
</dbReference>
<dbReference type="SUPFAM" id="SSF55455">
    <property type="entry name" value="SRF-like"/>
    <property type="match status" value="1"/>
</dbReference>
<dbReference type="InterPro" id="IPR002100">
    <property type="entry name" value="TF_MADSbox"/>
</dbReference>
<sequence length="177" mass="19232">MVKGSEARRRSCFNQRCSTLFSMARRLSEDCGAHIAVVAISPSGEPHAFGGPTVDSVLRAYLPGPASGPPSASPFPCCPSAETVGEAAARVAGMRRQVEETEALVASEYALLAAAAKKIKAIQARTGKRNWWEVDVHTLGEEELPVFTKALEMLRADVRRRVDAMVSVRQPLLQWKK</sequence>
<dbReference type="EMBL" id="OZ075143">
    <property type="protein sequence ID" value="CAL5038725.1"/>
    <property type="molecule type" value="Genomic_DNA"/>
</dbReference>
<dbReference type="Pfam" id="PF00319">
    <property type="entry name" value="SRF-TF"/>
    <property type="match status" value="1"/>
</dbReference>
<name>A0ABC9DGX0_9POAL</name>
<keyword evidence="8" id="KW-1185">Reference proteome</keyword>
<evidence type="ECO:0000256" key="3">
    <source>
        <dbReference type="ARBA" id="ARBA00023125"/>
    </source>
</evidence>
<evidence type="ECO:0000313" key="7">
    <source>
        <dbReference type="EMBL" id="CAL5038725.1"/>
    </source>
</evidence>
<dbReference type="PROSITE" id="PS50066">
    <property type="entry name" value="MADS_BOX_2"/>
    <property type="match status" value="1"/>
</dbReference>
<gene>
    <name evidence="7" type="ORF">URODEC1_LOCUS85140</name>
</gene>
<keyword evidence="5" id="KW-0539">Nucleus</keyword>
<keyword evidence="2" id="KW-0805">Transcription regulation</keyword>
<keyword evidence="3" id="KW-0238">DNA-binding</keyword>
<evidence type="ECO:0000313" key="8">
    <source>
        <dbReference type="Proteomes" id="UP001497457"/>
    </source>
</evidence>
<accession>A0ABC9DGX0</accession>
<dbReference type="Gene3D" id="3.40.1810.10">
    <property type="entry name" value="Transcription factor, MADS-box"/>
    <property type="match status" value="1"/>
</dbReference>
<evidence type="ECO:0000256" key="5">
    <source>
        <dbReference type="ARBA" id="ARBA00023242"/>
    </source>
</evidence>
<dbReference type="InterPro" id="IPR036879">
    <property type="entry name" value="TF_MADSbox_sf"/>
</dbReference>
<comment type="subcellular location">
    <subcellularLocation>
        <location evidence="1">Nucleus</location>
    </subcellularLocation>
</comment>
<proteinExistence type="predicted"/>
<feature type="domain" description="MADS-box" evidence="6">
    <location>
        <begin position="5"/>
        <end position="53"/>
    </location>
</feature>
<evidence type="ECO:0000256" key="2">
    <source>
        <dbReference type="ARBA" id="ARBA00023015"/>
    </source>
</evidence>
<dbReference type="Proteomes" id="UP001497457">
    <property type="component" value="Chromosome 33rd"/>
</dbReference>
<evidence type="ECO:0000256" key="4">
    <source>
        <dbReference type="ARBA" id="ARBA00023163"/>
    </source>
</evidence>